<gene>
    <name evidence="2" type="ORF">ISG29_11610</name>
</gene>
<dbReference type="EMBL" id="JADIVZ010000005">
    <property type="protein sequence ID" value="MBF4162337.1"/>
    <property type="molecule type" value="Genomic_DNA"/>
</dbReference>
<dbReference type="InterPro" id="IPR028087">
    <property type="entry name" value="Tad_N"/>
</dbReference>
<organism evidence="2 3">
    <name type="scientific">Nocardioides acrostichi</name>
    <dbReference type="NCBI Taxonomy" id="2784339"/>
    <lineage>
        <taxon>Bacteria</taxon>
        <taxon>Bacillati</taxon>
        <taxon>Actinomycetota</taxon>
        <taxon>Actinomycetes</taxon>
        <taxon>Propionibacteriales</taxon>
        <taxon>Nocardioidaceae</taxon>
        <taxon>Nocardioides</taxon>
    </lineage>
</organism>
<dbReference type="Pfam" id="PF13400">
    <property type="entry name" value="Tad"/>
    <property type="match status" value="1"/>
</dbReference>
<evidence type="ECO:0000259" key="1">
    <source>
        <dbReference type="Pfam" id="PF13400"/>
    </source>
</evidence>
<sequence>MVLLLGVVLVTDATAAYLQRSGLSTLADGAALYGADAGATGTSVYTEGVPEGDLPLDAGVAAAGVRAYLERVGAFREYPGLQITRVRVDPRTRSVLVELTAPLHLPLPMPGESDTALVTARGAGSTGVES</sequence>
<dbReference type="Proteomes" id="UP000656804">
    <property type="component" value="Unassembled WGS sequence"/>
</dbReference>
<reference evidence="2" key="1">
    <citation type="submission" date="2020-11" db="EMBL/GenBank/DDBJ databases">
        <title>Nocardioides sp. CBS4Y-1, whole genome shotgun sequence.</title>
        <authorList>
            <person name="Tuo L."/>
        </authorList>
    </citation>
    <scope>NUCLEOTIDE SEQUENCE</scope>
    <source>
        <strain evidence="2">CBS4Y-1</strain>
    </source>
</reference>
<accession>A0A930Y7S1</accession>
<proteinExistence type="predicted"/>
<comment type="caution">
    <text evidence="2">The sequence shown here is derived from an EMBL/GenBank/DDBJ whole genome shotgun (WGS) entry which is preliminary data.</text>
</comment>
<evidence type="ECO:0000313" key="3">
    <source>
        <dbReference type="Proteomes" id="UP000656804"/>
    </source>
</evidence>
<feature type="domain" description="Putative Flp pilus-assembly TadG-like N-terminal" evidence="1">
    <location>
        <begin position="1"/>
        <end position="37"/>
    </location>
</feature>
<keyword evidence="3" id="KW-1185">Reference proteome</keyword>
<evidence type="ECO:0000313" key="2">
    <source>
        <dbReference type="EMBL" id="MBF4162337.1"/>
    </source>
</evidence>
<name>A0A930Y7S1_9ACTN</name>
<dbReference type="AlphaFoldDB" id="A0A930Y7S1"/>
<protein>
    <recommendedName>
        <fullName evidence="1">Putative Flp pilus-assembly TadG-like N-terminal domain-containing protein</fullName>
    </recommendedName>
</protein>